<dbReference type="FunFam" id="1.10.510.10:FF:000172">
    <property type="entry name" value="serine/threonine-protein kinase Nek1 isoform X1"/>
    <property type="match status" value="1"/>
</dbReference>
<evidence type="ECO:0000256" key="7">
    <source>
        <dbReference type="ARBA" id="ARBA00047899"/>
    </source>
</evidence>
<dbReference type="GO" id="GO:0005524">
    <property type="term" value="F:ATP binding"/>
    <property type="evidence" value="ECO:0007669"/>
    <property type="project" value="UniProtKB-UniRule"/>
</dbReference>
<dbReference type="Gene3D" id="3.30.200.20">
    <property type="entry name" value="Phosphorylase Kinase, domain 1"/>
    <property type="match status" value="1"/>
</dbReference>
<dbReference type="EMBL" id="BDIP01001642">
    <property type="protein sequence ID" value="GIQ84835.1"/>
    <property type="molecule type" value="Genomic_DNA"/>
</dbReference>
<evidence type="ECO:0000256" key="8">
    <source>
        <dbReference type="ARBA" id="ARBA00048679"/>
    </source>
</evidence>
<dbReference type="OrthoDB" id="248923at2759"/>
<accession>A0A9K3CZL1</accession>
<dbReference type="InterPro" id="IPR008271">
    <property type="entry name" value="Ser/Thr_kinase_AS"/>
</dbReference>
<comment type="catalytic activity">
    <reaction evidence="7">
        <text>L-threonyl-[protein] + ATP = O-phospho-L-threonyl-[protein] + ADP + H(+)</text>
        <dbReference type="Rhea" id="RHEA:46608"/>
        <dbReference type="Rhea" id="RHEA-COMP:11060"/>
        <dbReference type="Rhea" id="RHEA-COMP:11605"/>
        <dbReference type="ChEBI" id="CHEBI:15378"/>
        <dbReference type="ChEBI" id="CHEBI:30013"/>
        <dbReference type="ChEBI" id="CHEBI:30616"/>
        <dbReference type="ChEBI" id="CHEBI:61977"/>
        <dbReference type="ChEBI" id="CHEBI:456216"/>
        <dbReference type="EC" id="2.7.11.1"/>
    </reaction>
</comment>
<dbReference type="Pfam" id="PF00069">
    <property type="entry name" value="Pkinase"/>
    <property type="match status" value="1"/>
</dbReference>
<dbReference type="PROSITE" id="PS50011">
    <property type="entry name" value="PROTEIN_KINASE_DOM"/>
    <property type="match status" value="1"/>
</dbReference>
<comment type="similarity">
    <text evidence="10">Belongs to the protein kinase superfamily.</text>
</comment>
<comment type="caution">
    <text evidence="12">The sequence shown here is derived from an EMBL/GenBank/DDBJ whole genome shotgun (WGS) entry which is preliminary data.</text>
</comment>
<gene>
    <name evidence="12" type="ORF">KIPB_006406</name>
</gene>
<keyword evidence="2 10" id="KW-0723">Serine/threonine-protein kinase</keyword>
<dbReference type="InterPro" id="IPR017441">
    <property type="entry name" value="Protein_kinase_ATP_BS"/>
</dbReference>
<dbReference type="EC" id="2.7.11.1" evidence="1"/>
<comment type="catalytic activity">
    <reaction evidence="8">
        <text>L-seryl-[protein] + ATP = O-phospho-L-seryl-[protein] + ADP + H(+)</text>
        <dbReference type="Rhea" id="RHEA:17989"/>
        <dbReference type="Rhea" id="RHEA-COMP:9863"/>
        <dbReference type="Rhea" id="RHEA-COMP:11604"/>
        <dbReference type="ChEBI" id="CHEBI:15378"/>
        <dbReference type="ChEBI" id="CHEBI:29999"/>
        <dbReference type="ChEBI" id="CHEBI:30616"/>
        <dbReference type="ChEBI" id="CHEBI:83421"/>
        <dbReference type="ChEBI" id="CHEBI:456216"/>
        <dbReference type="EC" id="2.7.11.1"/>
    </reaction>
</comment>
<reference evidence="12 13" key="1">
    <citation type="journal article" date="2018" name="PLoS ONE">
        <title>The draft genome of Kipferlia bialata reveals reductive genome evolution in fornicate parasites.</title>
        <authorList>
            <person name="Tanifuji G."/>
            <person name="Takabayashi S."/>
            <person name="Kume K."/>
            <person name="Takagi M."/>
            <person name="Nakayama T."/>
            <person name="Kamikawa R."/>
            <person name="Inagaki Y."/>
            <person name="Hashimoto T."/>
        </authorList>
    </citation>
    <scope>NUCLEOTIDE SEQUENCE [LARGE SCALE GENOMIC DNA]</scope>
    <source>
        <strain evidence="12">NY0173</strain>
    </source>
</reference>
<dbReference type="SMART" id="SM00220">
    <property type="entry name" value="S_TKc"/>
    <property type="match status" value="1"/>
</dbReference>
<dbReference type="InterPro" id="IPR011009">
    <property type="entry name" value="Kinase-like_dom_sf"/>
</dbReference>
<evidence type="ECO:0000256" key="3">
    <source>
        <dbReference type="ARBA" id="ARBA00022679"/>
    </source>
</evidence>
<dbReference type="PANTHER" id="PTHR44899">
    <property type="entry name" value="CAMK FAMILY PROTEIN KINASE"/>
    <property type="match status" value="1"/>
</dbReference>
<dbReference type="AlphaFoldDB" id="A0A9K3CZL1"/>
<keyword evidence="4 9" id="KW-0547">Nucleotide-binding</keyword>
<evidence type="ECO:0000256" key="2">
    <source>
        <dbReference type="ARBA" id="ARBA00022527"/>
    </source>
</evidence>
<feature type="domain" description="Protein kinase" evidence="11">
    <location>
        <begin position="4"/>
        <end position="258"/>
    </location>
</feature>
<keyword evidence="3" id="KW-0808">Transferase</keyword>
<keyword evidence="13" id="KW-1185">Reference proteome</keyword>
<keyword evidence="6 9" id="KW-0067">ATP-binding</keyword>
<dbReference type="PANTHER" id="PTHR44899:SF3">
    <property type="entry name" value="SERINE_THREONINE-PROTEIN KINASE NEK1"/>
    <property type="match status" value="1"/>
</dbReference>
<evidence type="ECO:0000256" key="1">
    <source>
        <dbReference type="ARBA" id="ARBA00012513"/>
    </source>
</evidence>
<keyword evidence="5" id="KW-0418">Kinase</keyword>
<dbReference type="Gene3D" id="1.10.510.10">
    <property type="entry name" value="Transferase(Phosphotransferase) domain 1"/>
    <property type="match status" value="1"/>
</dbReference>
<feature type="binding site" evidence="9">
    <location>
        <position position="33"/>
    </location>
    <ligand>
        <name>ATP</name>
        <dbReference type="ChEBI" id="CHEBI:30616"/>
    </ligand>
</feature>
<dbReference type="SUPFAM" id="SSF56112">
    <property type="entry name" value="Protein kinase-like (PK-like)"/>
    <property type="match status" value="1"/>
</dbReference>
<dbReference type="InterPro" id="IPR000719">
    <property type="entry name" value="Prot_kinase_dom"/>
</dbReference>
<organism evidence="12 13">
    <name type="scientific">Kipferlia bialata</name>
    <dbReference type="NCBI Taxonomy" id="797122"/>
    <lineage>
        <taxon>Eukaryota</taxon>
        <taxon>Metamonada</taxon>
        <taxon>Carpediemonas-like organisms</taxon>
        <taxon>Kipferlia</taxon>
    </lineage>
</organism>
<dbReference type="GO" id="GO:0004674">
    <property type="term" value="F:protein serine/threonine kinase activity"/>
    <property type="evidence" value="ECO:0007669"/>
    <property type="project" value="UniProtKB-KW"/>
</dbReference>
<dbReference type="Proteomes" id="UP000265618">
    <property type="component" value="Unassembled WGS sequence"/>
</dbReference>
<dbReference type="FunFam" id="3.30.200.20:FF:000631">
    <property type="entry name" value="Serine/threonine-protein kinase NEK"/>
    <property type="match status" value="1"/>
</dbReference>
<dbReference type="PROSITE" id="PS00108">
    <property type="entry name" value="PROTEIN_KINASE_ST"/>
    <property type="match status" value="1"/>
</dbReference>
<evidence type="ECO:0000313" key="12">
    <source>
        <dbReference type="EMBL" id="GIQ84835.1"/>
    </source>
</evidence>
<dbReference type="PIRSF" id="PIRSF000654">
    <property type="entry name" value="Integrin-linked_kinase"/>
    <property type="match status" value="1"/>
</dbReference>
<dbReference type="CDD" id="cd08215">
    <property type="entry name" value="STKc_Nek"/>
    <property type="match status" value="1"/>
</dbReference>
<evidence type="ECO:0000259" key="11">
    <source>
        <dbReference type="PROSITE" id="PS50011"/>
    </source>
</evidence>
<name>A0A9K3CZL1_9EUKA</name>
<dbReference type="InterPro" id="IPR051131">
    <property type="entry name" value="NEK_Ser/Thr_kinase_NIMA"/>
</dbReference>
<sequence length="302" mass="34660">MERYSQIRSLGKGSFGAAILVRERSTGKHFVMKRINISTLSAKERAEAHQEAGILAKLKHPNIVAYKESFVSSGYLNIVMEHADKGDLYQRIKAQKGKHIEEGQILDWFVQMCLGLKHVHDRKILHRDLKTQNLFVTSANTIKLGDFGIARILKSTMECAKTAIGTPYYLSPELCEDKPYNHKSDIWALGCVLYEMTTLRHAFDASNMKGLVMKILRGVYPPIPRHYSDDLRDLLASMFQRRPGSRPSVNKILRLSFIQKRIRNFMTEGEIRDEFSHTVIHGNRWGGYECEVVWVTLLGYLY</sequence>
<proteinExistence type="inferred from homology"/>
<evidence type="ECO:0000313" key="13">
    <source>
        <dbReference type="Proteomes" id="UP000265618"/>
    </source>
</evidence>
<evidence type="ECO:0000256" key="6">
    <source>
        <dbReference type="ARBA" id="ARBA00022840"/>
    </source>
</evidence>
<evidence type="ECO:0000256" key="9">
    <source>
        <dbReference type="PROSITE-ProRule" id="PRU10141"/>
    </source>
</evidence>
<dbReference type="PROSITE" id="PS00107">
    <property type="entry name" value="PROTEIN_KINASE_ATP"/>
    <property type="match status" value="1"/>
</dbReference>
<evidence type="ECO:0000256" key="5">
    <source>
        <dbReference type="ARBA" id="ARBA00022777"/>
    </source>
</evidence>
<protein>
    <recommendedName>
        <fullName evidence="1">non-specific serine/threonine protein kinase</fullName>
        <ecNumber evidence="1">2.7.11.1</ecNumber>
    </recommendedName>
</protein>
<evidence type="ECO:0000256" key="4">
    <source>
        <dbReference type="ARBA" id="ARBA00022741"/>
    </source>
</evidence>
<evidence type="ECO:0000256" key="10">
    <source>
        <dbReference type="RuleBase" id="RU000304"/>
    </source>
</evidence>